<dbReference type="GO" id="GO:0051537">
    <property type="term" value="F:2 iron, 2 sulfur cluster binding"/>
    <property type="evidence" value="ECO:0007669"/>
    <property type="project" value="InterPro"/>
</dbReference>
<evidence type="ECO:0000259" key="3">
    <source>
        <dbReference type="PROSITE" id="PS51384"/>
    </source>
</evidence>
<dbReference type="PRINTS" id="PR00410">
    <property type="entry name" value="PHEHYDRXLASE"/>
</dbReference>
<dbReference type="InterPro" id="IPR012675">
    <property type="entry name" value="Beta-grasp_dom_sf"/>
</dbReference>
<dbReference type="Gene3D" id="2.40.30.10">
    <property type="entry name" value="Translation factors"/>
    <property type="match status" value="1"/>
</dbReference>
<organism evidence="4 5">
    <name type="scientific">Skermanella aerolata</name>
    <dbReference type="NCBI Taxonomy" id="393310"/>
    <lineage>
        <taxon>Bacteria</taxon>
        <taxon>Pseudomonadati</taxon>
        <taxon>Pseudomonadota</taxon>
        <taxon>Alphaproteobacteria</taxon>
        <taxon>Rhodospirillales</taxon>
        <taxon>Azospirillaceae</taxon>
        <taxon>Skermanella</taxon>
    </lineage>
</organism>
<keyword evidence="5" id="KW-1185">Reference proteome</keyword>
<dbReference type="InterPro" id="IPR006058">
    <property type="entry name" value="2Fe2S_fd_BS"/>
</dbReference>
<protein>
    <recommendedName>
        <fullName evidence="6">FAD-binding oxidoreductase</fullName>
    </recommendedName>
</protein>
<evidence type="ECO:0008006" key="6">
    <source>
        <dbReference type="Google" id="ProtNLM"/>
    </source>
</evidence>
<dbReference type="InterPro" id="IPR001041">
    <property type="entry name" value="2Fe-2S_ferredoxin-type"/>
</dbReference>
<dbReference type="PANTHER" id="PTHR42815:SF2">
    <property type="entry name" value="FAD-BINDING, PUTATIVE (AFU_ORTHOLOGUE AFUA_6G07600)-RELATED"/>
    <property type="match status" value="1"/>
</dbReference>
<feature type="domain" description="FAD-binding FR-type" evidence="3">
    <location>
        <begin position="331"/>
        <end position="434"/>
    </location>
</feature>
<dbReference type="EMBL" id="BJYZ01000018">
    <property type="protein sequence ID" value="GEO39823.1"/>
    <property type="molecule type" value="Genomic_DNA"/>
</dbReference>
<dbReference type="Pfam" id="PF00970">
    <property type="entry name" value="FAD_binding_6"/>
    <property type="match status" value="1"/>
</dbReference>
<keyword evidence="1" id="KW-1133">Transmembrane helix</keyword>
<dbReference type="InterPro" id="IPR008333">
    <property type="entry name" value="Cbr1-like_FAD-bd_dom"/>
</dbReference>
<reference evidence="4 5" key="1">
    <citation type="submission" date="2019-07" db="EMBL/GenBank/DDBJ databases">
        <title>Whole genome shotgun sequence of Skermanella aerolata NBRC 106429.</title>
        <authorList>
            <person name="Hosoyama A."/>
            <person name="Uohara A."/>
            <person name="Ohji S."/>
            <person name="Ichikawa N."/>
        </authorList>
    </citation>
    <scope>NUCLEOTIDE SEQUENCE [LARGE SCALE GENOMIC DNA]</scope>
    <source>
        <strain evidence="4 5">NBRC 106429</strain>
    </source>
</reference>
<dbReference type="Pfam" id="PF00111">
    <property type="entry name" value="Fer2"/>
    <property type="match status" value="1"/>
</dbReference>
<dbReference type="PROSITE" id="PS51384">
    <property type="entry name" value="FAD_FR"/>
    <property type="match status" value="1"/>
</dbReference>
<dbReference type="SUPFAM" id="SSF50475">
    <property type="entry name" value="FMN-binding split barrel"/>
    <property type="match status" value="1"/>
</dbReference>
<comment type="caution">
    <text evidence="4">The sequence shown here is derived from an EMBL/GenBank/DDBJ whole genome shotgun (WGS) entry which is preliminary data.</text>
</comment>
<dbReference type="InterPro" id="IPR001433">
    <property type="entry name" value="OxRdtase_FAD/NAD-bd"/>
</dbReference>
<evidence type="ECO:0000256" key="1">
    <source>
        <dbReference type="SAM" id="Phobius"/>
    </source>
</evidence>
<dbReference type="InterPro" id="IPR017938">
    <property type="entry name" value="Riboflavin_synthase-like_b-brl"/>
</dbReference>
<dbReference type="CDD" id="cd00207">
    <property type="entry name" value="fer2"/>
    <property type="match status" value="1"/>
</dbReference>
<dbReference type="PROSITE" id="PS51085">
    <property type="entry name" value="2FE2S_FER_2"/>
    <property type="match status" value="1"/>
</dbReference>
<accession>A0A512DTM0</accession>
<dbReference type="Gene3D" id="3.10.20.30">
    <property type="match status" value="1"/>
</dbReference>
<evidence type="ECO:0000313" key="5">
    <source>
        <dbReference type="Proteomes" id="UP000321523"/>
    </source>
</evidence>
<sequence length="688" mass="75442">MTVTLTKLPAWHEGEKFIQEKVGVAERMAAVGQRVVRDYMPDEHRDFYAQLPFVVLGSVDPEGDPWATLLVGKPGFMSSPAPTALDIAAQADPGDPASAGMRDGDPIGLLGIEMHTRRRNRMNGILAVGGGGFRVDVDQSFGNCPRYIQLREFDFARDPAETFTGAVEELPQLDLPARTMIEAADAFFVATYADRKERRQVDVSHRGGKAGFVRIAGDGTLTVPDFNGNLFFSTLGNIVLNGKAGLVFIDYESGDMLQMTGDAAVVLDSPEIAAFQGAERLWTFRPRRILRRPSALALRWSMRQDAWSPSSLLTGDWTQVAARLQAAELAERWRPYKVAKIVEESQSIRSFHLEPADGAGLLPHAAGQHLPIRVTVPGADKPVIRTYTLSVAPSDGLYRISVKRDGAVSRHLHDTMRVGDVIEARAPDGQFTIDPYETRPAVLLAGGIGITPLLAMLRNIVYEGQRRQRMRPVILFQAARSKLDRPFDRELAELVEAAQGAVRWIRVLSDPGGAGEGIDYDAPGRIDMALLTRFLQFNDYDFYLCGPPLFTQALYDGLRNYSIADRRIYAETFGPSSLKRTADASAALPVRPPPSKSPVPVAFMDSLKEARWTPESGTLLELAEARGLEPDFSCREGTCGTCRTKLLKGAVTYVREPTASVAADEVLICCAVPAEQGFGEEDRIQLAL</sequence>
<feature type="transmembrane region" description="Helical" evidence="1">
    <location>
        <begin position="441"/>
        <end position="461"/>
    </location>
</feature>
<gene>
    <name evidence="4" type="ORF">SAE02_39710</name>
</gene>
<dbReference type="Pfam" id="PF00175">
    <property type="entry name" value="NAD_binding_1"/>
    <property type="match status" value="1"/>
</dbReference>
<dbReference type="SUPFAM" id="SSF52343">
    <property type="entry name" value="Ferredoxin reductase-like, C-terminal NADP-linked domain"/>
    <property type="match status" value="1"/>
</dbReference>
<dbReference type="PROSITE" id="PS00197">
    <property type="entry name" value="2FE2S_FER_1"/>
    <property type="match status" value="1"/>
</dbReference>
<evidence type="ECO:0000259" key="2">
    <source>
        <dbReference type="PROSITE" id="PS51085"/>
    </source>
</evidence>
<dbReference type="GO" id="GO:0016491">
    <property type="term" value="F:oxidoreductase activity"/>
    <property type="evidence" value="ECO:0007669"/>
    <property type="project" value="InterPro"/>
</dbReference>
<dbReference type="PANTHER" id="PTHR42815">
    <property type="entry name" value="FAD-BINDING, PUTATIVE (AFU_ORTHOLOGUE AFUA_6G07600)-RELATED"/>
    <property type="match status" value="1"/>
</dbReference>
<keyword evidence="1" id="KW-0812">Transmembrane</keyword>
<dbReference type="OrthoDB" id="9786134at2"/>
<dbReference type="Proteomes" id="UP000321523">
    <property type="component" value="Unassembled WGS sequence"/>
</dbReference>
<dbReference type="Gene3D" id="2.30.110.10">
    <property type="entry name" value="Electron Transport, Fmn-binding Protein, Chain A"/>
    <property type="match status" value="1"/>
</dbReference>
<dbReference type="InterPro" id="IPR036010">
    <property type="entry name" value="2Fe-2S_ferredoxin-like_sf"/>
</dbReference>
<dbReference type="InterPro" id="IPR017927">
    <property type="entry name" value="FAD-bd_FR_type"/>
</dbReference>
<evidence type="ECO:0000313" key="4">
    <source>
        <dbReference type="EMBL" id="GEO39823.1"/>
    </source>
</evidence>
<dbReference type="AlphaFoldDB" id="A0A512DTM0"/>
<keyword evidence="1" id="KW-0472">Membrane</keyword>
<dbReference type="Gene3D" id="3.40.50.80">
    <property type="entry name" value="Nucleotide-binding domain of ferredoxin-NADP reductase (FNR) module"/>
    <property type="match status" value="1"/>
</dbReference>
<dbReference type="CDD" id="cd06184">
    <property type="entry name" value="flavohem_like_fad_nad_binding"/>
    <property type="match status" value="1"/>
</dbReference>
<proteinExistence type="predicted"/>
<feature type="domain" description="2Fe-2S ferredoxin-type" evidence="2">
    <location>
        <begin position="597"/>
        <end position="688"/>
    </location>
</feature>
<dbReference type="InterPro" id="IPR039261">
    <property type="entry name" value="FNR_nucleotide-bd"/>
</dbReference>
<name>A0A512DTM0_9PROT</name>
<dbReference type="SUPFAM" id="SSF54292">
    <property type="entry name" value="2Fe-2S ferredoxin-like"/>
    <property type="match status" value="1"/>
</dbReference>
<dbReference type="InterPro" id="IPR012349">
    <property type="entry name" value="Split_barrel_FMN-bd"/>
</dbReference>
<dbReference type="SUPFAM" id="SSF63380">
    <property type="entry name" value="Riboflavin synthase domain-like"/>
    <property type="match status" value="1"/>
</dbReference>